<dbReference type="Pfam" id="PF04264">
    <property type="entry name" value="YceI"/>
    <property type="match status" value="1"/>
</dbReference>
<gene>
    <name evidence="3" type="ORF">V1468_06750</name>
</gene>
<evidence type="ECO:0000259" key="2">
    <source>
        <dbReference type="Pfam" id="PF04264"/>
    </source>
</evidence>
<name>A0ABU7W475_9FLAO</name>
<dbReference type="EMBL" id="JAZHOU010000002">
    <property type="protein sequence ID" value="MEF3078693.1"/>
    <property type="molecule type" value="Genomic_DNA"/>
</dbReference>
<feature type="chain" id="PRO_5046316605" evidence="1">
    <location>
        <begin position="22"/>
        <end position="198"/>
    </location>
</feature>
<dbReference type="InterPro" id="IPR007372">
    <property type="entry name" value="Lipid/polyisoprenoid-bd_YceI"/>
</dbReference>
<dbReference type="InterPro" id="IPR036761">
    <property type="entry name" value="TTHA0802/YceI-like_sf"/>
</dbReference>
<protein>
    <submittedName>
        <fullName evidence="3">YceI family protein</fullName>
    </submittedName>
</protein>
<proteinExistence type="predicted"/>
<evidence type="ECO:0000256" key="1">
    <source>
        <dbReference type="SAM" id="SignalP"/>
    </source>
</evidence>
<keyword evidence="1" id="KW-0732">Signal</keyword>
<evidence type="ECO:0000313" key="3">
    <source>
        <dbReference type="EMBL" id="MEF3078693.1"/>
    </source>
</evidence>
<feature type="domain" description="Lipid/polyisoprenoid-binding YceI-like" evidence="2">
    <location>
        <begin position="92"/>
        <end position="194"/>
    </location>
</feature>
<comment type="caution">
    <text evidence="3">The sequence shown here is derived from an EMBL/GenBank/DDBJ whole genome shotgun (WGS) entry which is preliminary data.</text>
</comment>
<evidence type="ECO:0000313" key="4">
    <source>
        <dbReference type="Proteomes" id="UP001356704"/>
    </source>
</evidence>
<organism evidence="3 4">
    <name type="scientific">Winogradskyella poriferorum</name>
    <dbReference type="NCBI Taxonomy" id="307627"/>
    <lineage>
        <taxon>Bacteria</taxon>
        <taxon>Pseudomonadati</taxon>
        <taxon>Bacteroidota</taxon>
        <taxon>Flavobacteriia</taxon>
        <taxon>Flavobacteriales</taxon>
        <taxon>Flavobacteriaceae</taxon>
        <taxon>Winogradskyella</taxon>
    </lineage>
</organism>
<dbReference type="Gene3D" id="2.40.128.110">
    <property type="entry name" value="Lipid/polyisoprenoid-binding, YceI-like"/>
    <property type="match status" value="1"/>
</dbReference>
<dbReference type="SUPFAM" id="SSF101874">
    <property type="entry name" value="YceI-like"/>
    <property type="match status" value="1"/>
</dbReference>
<sequence>MIRSISIVVLFFLSLIFCAFTASDDEVKEATINFSSDSYLKIKGKTNVNTFNCAFNIDAFSDAIKVNFKEYDSSIKFSKAMLRLSNIEFDCGGKAINKDFNKLLNTEEHPQIVLNLKEITKIEEDVNSMTATVEITICKISKTYKIPVSVDHEKGLYVSGLMPININDFNLKAPKKMLGMIKVSPRIQIEFSLKITEV</sequence>
<keyword evidence="4" id="KW-1185">Reference proteome</keyword>
<feature type="signal peptide" evidence="1">
    <location>
        <begin position="1"/>
        <end position="21"/>
    </location>
</feature>
<dbReference type="Proteomes" id="UP001356704">
    <property type="component" value="Unassembled WGS sequence"/>
</dbReference>
<accession>A0ABU7W475</accession>
<reference evidence="3 4" key="1">
    <citation type="submission" date="2024-02" db="EMBL/GenBank/DDBJ databases">
        <title>Winogradskyella poriferorum JCM 12885.</title>
        <authorList>
            <person name="Zhang D.-F."/>
            <person name="Fu Z.-Y."/>
        </authorList>
    </citation>
    <scope>NUCLEOTIDE SEQUENCE [LARGE SCALE GENOMIC DNA]</scope>
    <source>
        <strain evidence="3 4">JCM 12885</strain>
    </source>
</reference>
<dbReference type="RefSeq" id="WP_331809474.1">
    <property type="nucleotide sequence ID" value="NZ_JAZHOU010000002.1"/>
</dbReference>